<reference evidence="1" key="1">
    <citation type="submission" date="2020-09" db="EMBL/GenBank/DDBJ databases">
        <title>A novel bacterium of genus Paenibacillus, isolated from South China Sea.</title>
        <authorList>
            <person name="Huang H."/>
            <person name="Mo K."/>
            <person name="Hu Y."/>
        </authorList>
    </citation>
    <scope>NUCLEOTIDE SEQUENCE</scope>
    <source>
        <strain evidence="1">IB182493</strain>
    </source>
</reference>
<comment type="caution">
    <text evidence="1">The sequence shown here is derived from an EMBL/GenBank/DDBJ whole genome shotgun (WGS) entry which is preliminary data.</text>
</comment>
<protein>
    <submittedName>
        <fullName evidence="1">Uncharacterized protein</fullName>
    </submittedName>
</protein>
<evidence type="ECO:0000313" key="1">
    <source>
        <dbReference type="EMBL" id="MBD2871125.1"/>
    </source>
</evidence>
<sequence>MEDILQFEAPFGWLGWIVERLILMPYMRRFLTHRNENLKRLAEHS</sequence>
<dbReference type="Proteomes" id="UP000632125">
    <property type="component" value="Unassembled WGS sequence"/>
</dbReference>
<keyword evidence="2" id="KW-1185">Reference proteome</keyword>
<name>A0A927CPH4_9BACL</name>
<dbReference type="RefSeq" id="WP_190864623.1">
    <property type="nucleotide sequence ID" value="NZ_JACXIY010000027.1"/>
</dbReference>
<dbReference type="AlphaFoldDB" id="A0A927CPH4"/>
<organism evidence="1 2">
    <name type="scientific">Paenibacillus arenilitoris</name>
    <dbReference type="NCBI Taxonomy" id="2772299"/>
    <lineage>
        <taxon>Bacteria</taxon>
        <taxon>Bacillati</taxon>
        <taxon>Bacillota</taxon>
        <taxon>Bacilli</taxon>
        <taxon>Bacillales</taxon>
        <taxon>Paenibacillaceae</taxon>
        <taxon>Paenibacillus</taxon>
    </lineage>
</organism>
<proteinExistence type="predicted"/>
<gene>
    <name evidence="1" type="ORF">IDH41_21295</name>
</gene>
<dbReference type="EMBL" id="JACXIY010000027">
    <property type="protein sequence ID" value="MBD2871125.1"/>
    <property type="molecule type" value="Genomic_DNA"/>
</dbReference>
<evidence type="ECO:0000313" key="2">
    <source>
        <dbReference type="Proteomes" id="UP000632125"/>
    </source>
</evidence>
<accession>A0A927CPH4</accession>